<evidence type="ECO:0000256" key="1">
    <source>
        <dbReference type="ARBA" id="ARBA00012162"/>
    </source>
</evidence>
<dbReference type="InterPro" id="IPR050161">
    <property type="entry name" value="Siro_Cobalamin_biosynth"/>
</dbReference>
<dbReference type="CDD" id="cd06578">
    <property type="entry name" value="HemD"/>
    <property type="match status" value="1"/>
</dbReference>
<organism evidence="9 10">
    <name type="scientific">Maledivibacter halophilus</name>
    <dbReference type="NCBI Taxonomy" id="36842"/>
    <lineage>
        <taxon>Bacteria</taxon>
        <taxon>Bacillati</taxon>
        <taxon>Bacillota</taxon>
        <taxon>Clostridia</taxon>
        <taxon>Peptostreptococcales</taxon>
        <taxon>Caminicellaceae</taxon>
        <taxon>Maledivibacter</taxon>
    </lineage>
</organism>
<dbReference type="GO" id="GO:0032259">
    <property type="term" value="P:methylation"/>
    <property type="evidence" value="ECO:0007669"/>
    <property type="project" value="UniProtKB-KW"/>
</dbReference>
<evidence type="ECO:0000256" key="6">
    <source>
        <dbReference type="RuleBase" id="RU003960"/>
    </source>
</evidence>
<protein>
    <recommendedName>
        <fullName evidence="1">uroporphyrinogen-III C-methyltransferase</fullName>
        <ecNumber evidence="1">2.1.1.107</ecNumber>
    </recommendedName>
</protein>
<dbReference type="Gene3D" id="3.40.1010.10">
    <property type="entry name" value="Cobalt-precorrin-4 Transmethylase, Domain 1"/>
    <property type="match status" value="1"/>
</dbReference>
<keyword evidence="2 6" id="KW-0489">Methyltransferase</keyword>
<dbReference type="InterPro" id="IPR036108">
    <property type="entry name" value="4pyrrol_syn_uPrphyn_synt_sf"/>
</dbReference>
<dbReference type="SUPFAM" id="SSF69618">
    <property type="entry name" value="HemD-like"/>
    <property type="match status" value="1"/>
</dbReference>
<keyword evidence="4" id="KW-0949">S-adenosyl-L-methionine</keyword>
<evidence type="ECO:0000256" key="3">
    <source>
        <dbReference type="ARBA" id="ARBA00022679"/>
    </source>
</evidence>
<proteinExistence type="inferred from homology"/>
<dbReference type="InterPro" id="IPR000878">
    <property type="entry name" value="4pyrrol_Mease"/>
</dbReference>
<evidence type="ECO:0000313" key="9">
    <source>
        <dbReference type="EMBL" id="SKC75590.1"/>
    </source>
</evidence>
<dbReference type="AlphaFoldDB" id="A0A1T5LHX3"/>
<dbReference type="PANTHER" id="PTHR45790">
    <property type="entry name" value="SIROHEME SYNTHASE-RELATED"/>
    <property type="match status" value="1"/>
</dbReference>
<dbReference type="GO" id="GO:0004852">
    <property type="term" value="F:uroporphyrinogen-III synthase activity"/>
    <property type="evidence" value="ECO:0007669"/>
    <property type="project" value="InterPro"/>
</dbReference>
<dbReference type="InterPro" id="IPR014776">
    <property type="entry name" value="4pyrrole_Mease_sub2"/>
</dbReference>
<gene>
    <name evidence="9" type="ORF">SAMN02194393_02881</name>
</gene>
<keyword evidence="10" id="KW-1185">Reference proteome</keyword>
<dbReference type="Pfam" id="PF00590">
    <property type="entry name" value="TP_methylase"/>
    <property type="match status" value="1"/>
</dbReference>
<evidence type="ECO:0000256" key="2">
    <source>
        <dbReference type="ARBA" id="ARBA00022603"/>
    </source>
</evidence>
<dbReference type="FunFam" id="3.30.950.10:FF:000001">
    <property type="entry name" value="Siroheme synthase"/>
    <property type="match status" value="1"/>
</dbReference>
<evidence type="ECO:0000256" key="4">
    <source>
        <dbReference type="ARBA" id="ARBA00022691"/>
    </source>
</evidence>
<dbReference type="GO" id="GO:0019354">
    <property type="term" value="P:siroheme biosynthetic process"/>
    <property type="evidence" value="ECO:0007669"/>
    <property type="project" value="InterPro"/>
</dbReference>
<accession>A0A1T5LHX3</accession>
<dbReference type="PROSITE" id="PS00839">
    <property type="entry name" value="SUMT_1"/>
    <property type="match status" value="1"/>
</dbReference>
<dbReference type="CDD" id="cd11642">
    <property type="entry name" value="SUMT"/>
    <property type="match status" value="1"/>
</dbReference>
<dbReference type="Gene3D" id="3.40.50.10090">
    <property type="match status" value="2"/>
</dbReference>
<dbReference type="FunFam" id="3.40.50.10090:FF:000001">
    <property type="entry name" value="Bifunctional uroporphyrinogen-III C-methyltransferase/uroporphyrinogen-III synthase"/>
    <property type="match status" value="1"/>
</dbReference>
<keyword evidence="5" id="KW-0627">Porphyrin biosynthesis</keyword>
<dbReference type="PROSITE" id="PS00840">
    <property type="entry name" value="SUMT_2"/>
    <property type="match status" value="1"/>
</dbReference>
<dbReference type="NCBIfam" id="TIGR01469">
    <property type="entry name" value="cobA_cysG_Cterm"/>
    <property type="match status" value="1"/>
</dbReference>
<dbReference type="InterPro" id="IPR014777">
    <property type="entry name" value="4pyrrole_Mease_sub1"/>
</dbReference>
<dbReference type="GO" id="GO:0004851">
    <property type="term" value="F:uroporphyrin-III C-methyltransferase activity"/>
    <property type="evidence" value="ECO:0007669"/>
    <property type="project" value="UniProtKB-EC"/>
</dbReference>
<reference evidence="9 10" key="1">
    <citation type="submission" date="2017-02" db="EMBL/GenBank/DDBJ databases">
        <authorList>
            <person name="Peterson S.W."/>
        </authorList>
    </citation>
    <scope>NUCLEOTIDE SEQUENCE [LARGE SCALE GENOMIC DNA]</scope>
    <source>
        <strain evidence="9 10">M1</strain>
    </source>
</reference>
<feature type="domain" description="Tetrapyrrole biosynthesis uroporphyrinogen III synthase" evidence="8">
    <location>
        <begin position="267"/>
        <end position="496"/>
    </location>
</feature>
<evidence type="ECO:0000313" key="10">
    <source>
        <dbReference type="Proteomes" id="UP000190285"/>
    </source>
</evidence>
<keyword evidence="3 6" id="KW-0808">Transferase</keyword>
<dbReference type="EMBL" id="FUZT01000007">
    <property type="protein sequence ID" value="SKC75590.1"/>
    <property type="molecule type" value="Genomic_DNA"/>
</dbReference>
<feature type="domain" description="Tetrapyrrole methylase" evidence="7">
    <location>
        <begin position="4"/>
        <end position="216"/>
    </location>
</feature>
<dbReference type="OrthoDB" id="9815856at2"/>
<dbReference type="Proteomes" id="UP000190285">
    <property type="component" value="Unassembled WGS sequence"/>
</dbReference>
<comment type="similarity">
    <text evidence="6">Belongs to the precorrin methyltransferase family.</text>
</comment>
<evidence type="ECO:0000259" key="7">
    <source>
        <dbReference type="Pfam" id="PF00590"/>
    </source>
</evidence>
<dbReference type="Pfam" id="PF02602">
    <property type="entry name" value="HEM4"/>
    <property type="match status" value="1"/>
</dbReference>
<dbReference type="FunFam" id="3.40.1010.10:FF:000001">
    <property type="entry name" value="Siroheme synthase"/>
    <property type="match status" value="1"/>
</dbReference>
<dbReference type="InterPro" id="IPR003754">
    <property type="entry name" value="4pyrrol_synth_uPrphyn_synth"/>
</dbReference>
<dbReference type="Gene3D" id="3.30.950.10">
    <property type="entry name" value="Methyltransferase, Cobalt-precorrin-4 Transmethylase, Domain 2"/>
    <property type="match status" value="1"/>
</dbReference>
<dbReference type="InterPro" id="IPR035996">
    <property type="entry name" value="4pyrrol_Methylase_sf"/>
</dbReference>
<dbReference type="InterPro" id="IPR006366">
    <property type="entry name" value="CobA/CysG_C"/>
</dbReference>
<sequence length="509" mass="56496">MSGKVYLVGAGPGDYKLITLKGLECIEKADVILYDRLINPKLLKYAKKKAEIIYAGKAPNAHSYSQEEISQLILDKALEGNVVTRLKGGDPFVFGRGGEEALLLAENNVNFEIVPGITSAISVPAYAGIPVTHRNISSSFHVITGHEDPEKERSSLNYETLGKLKGTLIFLMGVKNIENICENLIKNGQSPKRPVAVIRKGTTTEQEIVTGNLKNIADRVKEKNLKNPAIIVVGDVVNLSKCLSWIDKRVLFGKRVLVTRTRLQVSKLSEKIEALGGEAIEFPTIEITPNDDYTKLDKAIGEIGKYKWIIFTSVNGVKYFLNRMKKLRVDVRTIKGAKICAIGPATAGKLNEMGFLVEYIPEEYKAEGLIEILKDRIEEGDNILLPRADIARKVLEEKLIKLGANVDNVAVYNTIIPRYERGELANILKNKIIDIITFTSSSTARNFFKILGKENLNLLDNINIAAIGPITAKTAKELGMNVEIEAKEYTIDGLVEAIINYYYDKNLKY</sequence>
<evidence type="ECO:0000256" key="5">
    <source>
        <dbReference type="ARBA" id="ARBA00023244"/>
    </source>
</evidence>
<dbReference type="STRING" id="36842.SAMN02194393_02881"/>
<dbReference type="PANTHER" id="PTHR45790:SF3">
    <property type="entry name" value="S-ADENOSYL-L-METHIONINE-DEPENDENT UROPORPHYRINOGEN III METHYLTRANSFERASE, CHLOROPLASTIC"/>
    <property type="match status" value="1"/>
</dbReference>
<dbReference type="SUPFAM" id="SSF53790">
    <property type="entry name" value="Tetrapyrrole methylase"/>
    <property type="match status" value="1"/>
</dbReference>
<dbReference type="NCBIfam" id="NF004790">
    <property type="entry name" value="PRK06136.1"/>
    <property type="match status" value="1"/>
</dbReference>
<dbReference type="RefSeq" id="WP_079492520.1">
    <property type="nucleotide sequence ID" value="NZ_FUZT01000007.1"/>
</dbReference>
<name>A0A1T5LHX3_9FIRM</name>
<dbReference type="EC" id="2.1.1.107" evidence="1"/>
<evidence type="ECO:0000259" key="8">
    <source>
        <dbReference type="Pfam" id="PF02602"/>
    </source>
</evidence>
<dbReference type="InterPro" id="IPR003043">
    <property type="entry name" value="Uropor_MeTrfase_CS"/>
</dbReference>